<dbReference type="HOGENOM" id="CLU_019285_1_1_1"/>
<name>A0A0E0HIW7_ORYNI</name>
<evidence type="ECO:0000313" key="11">
    <source>
        <dbReference type="Proteomes" id="UP000006591"/>
    </source>
</evidence>
<feature type="transmembrane region" description="Helical" evidence="8">
    <location>
        <begin position="421"/>
        <end position="444"/>
    </location>
</feature>
<proteinExistence type="inferred from homology"/>
<reference evidence="10" key="1">
    <citation type="submission" date="2015-04" db="UniProtKB">
        <authorList>
            <consortium name="EnsemblPlants"/>
        </authorList>
    </citation>
    <scope>IDENTIFICATION</scope>
    <source>
        <strain evidence="10">SL10</strain>
    </source>
</reference>
<keyword evidence="11" id="KW-1185">Reference proteome</keyword>
<dbReference type="NCBIfam" id="TIGR00946">
    <property type="entry name" value="2a69"/>
    <property type="match status" value="1"/>
</dbReference>
<keyword evidence="5 8" id="KW-1133">Transmembrane helix</keyword>
<dbReference type="Proteomes" id="UP000006591">
    <property type="component" value="Chromosome 5"/>
</dbReference>
<feature type="region of interest" description="Disordered" evidence="9">
    <location>
        <begin position="365"/>
        <end position="393"/>
    </location>
</feature>
<evidence type="ECO:0000313" key="10">
    <source>
        <dbReference type="EnsemblPlants" id="ONIVA05G28890.1"/>
    </source>
</evidence>
<feature type="transmembrane region" description="Helical" evidence="8">
    <location>
        <begin position="509"/>
        <end position="529"/>
    </location>
</feature>
<evidence type="ECO:0000256" key="5">
    <source>
        <dbReference type="ARBA" id="ARBA00022989"/>
    </source>
</evidence>
<dbReference type="GO" id="GO:0009734">
    <property type="term" value="P:auxin-activated signaling pathway"/>
    <property type="evidence" value="ECO:0007669"/>
    <property type="project" value="UniProtKB-UniRule"/>
</dbReference>
<feature type="region of interest" description="Disordered" evidence="9">
    <location>
        <begin position="256"/>
        <end position="286"/>
    </location>
</feature>
<dbReference type="InterPro" id="IPR051107">
    <property type="entry name" value="Auxin_Efflux_Carrier"/>
</dbReference>
<feature type="transmembrane region" description="Helical" evidence="8">
    <location>
        <begin position="7"/>
        <end position="28"/>
    </location>
</feature>
<dbReference type="GO" id="GO:0005783">
    <property type="term" value="C:endoplasmic reticulum"/>
    <property type="evidence" value="ECO:0007669"/>
    <property type="project" value="TreeGrafter"/>
</dbReference>
<feature type="transmembrane region" description="Helical" evidence="8">
    <location>
        <begin position="40"/>
        <end position="59"/>
    </location>
</feature>
<evidence type="ECO:0000256" key="7">
    <source>
        <dbReference type="ARBA" id="ARBA00023294"/>
    </source>
</evidence>
<comment type="similarity">
    <text evidence="2 8">Belongs to the auxin efflux carrier (TC 2.A.69.1) family.</text>
</comment>
<feature type="transmembrane region" description="Helical" evidence="8">
    <location>
        <begin position="536"/>
        <end position="560"/>
    </location>
</feature>
<evidence type="ECO:0000256" key="9">
    <source>
        <dbReference type="SAM" id="MobiDB-lite"/>
    </source>
</evidence>
<dbReference type="Gramene" id="ONIVA05G28890.1">
    <property type="protein sequence ID" value="ONIVA05G28890.1"/>
    <property type="gene ID" value="ONIVA05G28890"/>
</dbReference>
<dbReference type="InterPro" id="IPR004776">
    <property type="entry name" value="Mem_transp_PIN-like"/>
</dbReference>
<feature type="transmembrane region" description="Helical" evidence="8">
    <location>
        <begin position="138"/>
        <end position="158"/>
    </location>
</feature>
<evidence type="ECO:0000256" key="6">
    <source>
        <dbReference type="ARBA" id="ARBA00023136"/>
    </source>
</evidence>
<protein>
    <recommendedName>
        <fullName evidence="8">Auxin efflux carrier component</fullName>
    </recommendedName>
</protein>
<feature type="compositionally biased region" description="Polar residues" evidence="9">
    <location>
        <begin position="256"/>
        <end position="265"/>
    </location>
</feature>
<feature type="transmembrane region" description="Helical" evidence="8">
    <location>
        <begin position="450"/>
        <end position="468"/>
    </location>
</feature>
<keyword evidence="7 8" id="KW-0927">Auxin signaling pathway</keyword>
<evidence type="ECO:0000256" key="4">
    <source>
        <dbReference type="ARBA" id="ARBA00022692"/>
    </source>
</evidence>
<feature type="transmembrane region" description="Helical" evidence="8">
    <location>
        <begin position="480"/>
        <end position="503"/>
    </location>
</feature>
<comment type="subcellular location">
    <subcellularLocation>
        <location evidence="1 8">Membrane</location>
        <topology evidence="1 8">Multi-pass membrane protein</topology>
    </subcellularLocation>
</comment>
<feature type="transmembrane region" description="Helical" evidence="8">
    <location>
        <begin position="71"/>
        <end position="92"/>
    </location>
</feature>
<keyword evidence="4 8" id="KW-0812">Transmembrane</keyword>
<feature type="region of interest" description="Disordered" evidence="9">
    <location>
        <begin position="317"/>
        <end position="347"/>
    </location>
</feature>
<feature type="compositionally biased region" description="Low complexity" evidence="9">
    <location>
        <begin position="368"/>
        <end position="380"/>
    </location>
</feature>
<sequence>MISWHELYMVLSAVVPLYVAMMVAYGSVRWWGVLTPEQCSGINRFVAVIAVPLLSFHFISSSDPYAMNLRFVAADTLQKVLVLAALAAWSRFPARFVPPAWPPLDCSITLFSVSTLPNTLVMGIPLLVSMYGPYSGDLMVQIVVLQSIVWYTLLLFLFEFRAARVLIAAQFPDTAASIAAVHVDPDVVSLEGSQAEAHAEVAPDGRLRMIYSISSSRNATPRGSTFTLADIPGHQPPNSALRASSFGAADLFSLHSSSRQHTPRPSSFDEHAAARARASATVAPTNDLKDTHMIEWSSGASAASEVTGLPVFRSGRETRRLVPSDAPSIASSRVIRPPPGATGGERAASFNKAVGGQDELAKLEAGAKTEQQTTAVTTTTKGGGAAGAERERGQQNAPAGVMLRLILTTVWRRLIRNPNTYASLIGLTWSLIAFRFHITMPIIVAKSISILSDAGLGMAMFSLGLFMATQPKIIACGYSVAAASMGVRFFFGPAIMAAASAAVGIRGTLLRIAIVQAALPQGIVPFVFAKEYNLHATILCTLVIFGMLIALPITLVYYIILGLL</sequence>
<organism evidence="10">
    <name type="scientific">Oryza nivara</name>
    <name type="common">Indian wild rice</name>
    <name type="synonym">Oryza sativa f. spontanea</name>
    <dbReference type="NCBI Taxonomy" id="4536"/>
    <lineage>
        <taxon>Eukaryota</taxon>
        <taxon>Viridiplantae</taxon>
        <taxon>Streptophyta</taxon>
        <taxon>Embryophyta</taxon>
        <taxon>Tracheophyta</taxon>
        <taxon>Spermatophyta</taxon>
        <taxon>Magnoliopsida</taxon>
        <taxon>Liliopsida</taxon>
        <taxon>Poales</taxon>
        <taxon>Poaceae</taxon>
        <taxon>BOP clade</taxon>
        <taxon>Oryzoideae</taxon>
        <taxon>Oryzeae</taxon>
        <taxon>Oryzinae</taxon>
        <taxon>Oryza</taxon>
    </lineage>
</organism>
<dbReference type="AlphaFoldDB" id="A0A0E0HIW7"/>
<dbReference type="InterPro" id="IPR014024">
    <property type="entry name" value="Auxin_eff_plant"/>
</dbReference>
<evidence type="ECO:0000256" key="8">
    <source>
        <dbReference type="RuleBase" id="RU362108"/>
    </source>
</evidence>
<dbReference type="EnsemblPlants" id="ONIVA05G28890.1">
    <property type="protein sequence ID" value="ONIVA05G28890.1"/>
    <property type="gene ID" value="ONIVA05G28890"/>
</dbReference>
<evidence type="ECO:0000256" key="2">
    <source>
        <dbReference type="ARBA" id="ARBA00009177"/>
    </source>
</evidence>
<dbReference type="PANTHER" id="PTHR31752:SF16">
    <property type="entry name" value="AUXIN EFFLUX CARRIER COMPONENT 3B-RELATED"/>
    <property type="match status" value="1"/>
</dbReference>
<keyword evidence="3 8" id="KW-0813">Transport</keyword>
<dbReference type="PANTHER" id="PTHR31752">
    <property type="entry name" value="AUXIN EFFLUX CARRIER COMPONENT 1B-RELATED"/>
    <property type="match status" value="1"/>
</dbReference>
<dbReference type="GO" id="GO:0005886">
    <property type="term" value="C:plasma membrane"/>
    <property type="evidence" value="ECO:0007669"/>
    <property type="project" value="TreeGrafter"/>
</dbReference>
<dbReference type="GO" id="GO:0009926">
    <property type="term" value="P:auxin polar transport"/>
    <property type="evidence" value="ECO:0007669"/>
    <property type="project" value="TreeGrafter"/>
</dbReference>
<reference evidence="10" key="2">
    <citation type="submission" date="2018-04" db="EMBL/GenBank/DDBJ databases">
        <title>OnivRS2 (Oryza nivara Reference Sequence Version 2).</title>
        <authorList>
            <person name="Zhang J."/>
            <person name="Kudrna D."/>
            <person name="Lee S."/>
            <person name="Talag J."/>
            <person name="Rajasekar S."/>
            <person name="Welchert J."/>
            <person name="Hsing Y.-I."/>
            <person name="Wing R.A."/>
        </authorList>
    </citation>
    <scope>NUCLEOTIDE SEQUENCE [LARGE SCALE GENOMIC DNA]</scope>
    <source>
        <strain evidence="10">SL10</strain>
    </source>
</reference>
<comment type="function">
    <text evidence="8">May act as a component of the auxin efflux carrier.</text>
</comment>
<comment type="caution">
    <text evidence="8">Lacks conserved residue(s) required for the propagation of feature annotation.</text>
</comment>
<dbReference type="Pfam" id="PF03547">
    <property type="entry name" value="Mem_trans"/>
    <property type="match status" value="1"/>
</dbReference>
<keyword evidence="6 8" id="KW-0472">Membrane</keyword>
<evidence type="ECO:0000256" key="1">
    <source>
        <dbReference type="ARBA" id="ARBA00004141"/>
    </source>
</evidence>
<accession>A0A0E0HIW7</accession>
<dbReference type="GO" id="GO:0010329">
    <property type="term" value="F:auxin efflux transmembrane transporter activity"/>
    <property type="evidence" value="ECO:0007669"/>
    <property type="project" value="TreeGrafter"/>
</dbReference>
<evidence type="ECO:0000256" key="3">
    <source>
        <dbReference type="ARBA" id="ARBA00022448"/>
    </source>
</evidence>